<keyword evidence="3" id="KW-1185">Reference proteome</keyword>
<feature type="transmembrane region" description="Helical" evidence="1">
    <location>
        <begin position="17"/>
        <end position="39"/>
    </location>
</feature>
<name>A0A371PIQ1_9BACL</name>
<organism evidence="2 3">
    <name type="scientific">Paenibacillus paeoniae</name>
    <dbReference type="NCBI Taxonomy" id="2292705"/>
    <lineage>
        <taxon>Bacteria</taxon>
        <taxon>Bacillati</taxon>
        <taxon>Bacillota</taxon>
        <taxon>Bacilli</taxon>
        <taxon>Bacillales</taxon>
        <taxon>Paenibacillaceae</taxon>
        <taxon>Paenibacillus</taxon>
    </lineage>
</organism>
<feature type="transmembrane region" description="Helical" evidence="1">
    <location>
        <begin position="51"/>
        <end position="72"/>
    </location>
</feature>
<feature type="transmembrane region" description="Helical" evidence="1">
    <location>
        <begin position="126"/>
        <end position="143"/>
    </location>
</feature>
<dbReference type="EMBL" id="QUBQ01000001">
    <property type="protein sequence ID" value="REK76013.1"/>
    <property type="molecule type" value="Genomic_DNA"/>
</dbReference>
<evidence type="ECO:0000256" key="1">
    <source>
        <dbReference type="SAM" id="Phobius"/>
    </source>
</evidence>
<gene>
    <name evidence="2" type="ORF">DX130_02815</name>
</gene>
<accession>A0A371PIQ1</accession>
<evidence type="ECO:0000313" key="2">
    <source>
        <dbReference type="EMBL" id="REK76013.1"/>
    </source>
</evidence>
<comment type="caution">
    <text evidence="2">The sequence shown here is derived from an EMBL/GenBank/DDBJ whole genome shotgun (WGS) entry which is preliminary data.</text>
</comment>
<dbReference type="OrthoDB" id="9828625at2"/>
<keyword evidence="1" id="KW-1133">Transmembrane helix</keyword>
<keyword evidence="1" id="KW-0472">Membrane</keyword>
<dbReference type="RefSeq" id="WP_116042657.1">
    <property type="nucleotide sequence ID" value="NZ_QUBQ01000001.1"/>
</dbReference>
<proteinExistence type="predicted"/>
<protein>
    <submittedName>
        <fullName evidence="2">Uncharacterized protein</fullName>
    </submittedName>
</protein>
<feature type="transmembrane region" description="Helical" evidence="1">
    <location>
        <begin position="84"/>
        <end position="106"/>
    </location>
</feature>
<evidence type="ECO:0000313" key="3">
    <source>
        <dbReference type="Proteomes" id="UP000261905"/>
    </source>
</evidence>
<dbReference type="AlphaFoldDB" id="A0A371PIQ1"/>
<dbReference type="Proteomes" id="UP000261905">
    <property type="component" value="Unassembled WGS sequence"/>
</dbReference>
<sequence length="180" mass="20716">MNSIASSDSYFGRLIRIWLSLFSSLLFGYIILIGVHYFIDSALPNERFVSTFLRIVIMQIQFTFVCALILAIGKIKLPTMNAAWRMMIALYIPLILGFLLVLDYGNDGLVKQLINSLSKFATMEENTRFFILMAQIMAGLIFLKPWRDRMAFLTGTIYASVLYLLLDYYELLLTWAMFGD</sequence>
<reference evidence="2 3" key="1">
    <citation type="submission" date="2018-08" db="EMBL/GenBank/DDBJ databases">
        <title>Paenibacillus sp. M4BSY-1, whole genome shotgun sequence.</title>
        <authorList>
            <person name="Tuo L."/>
        </authorList>
    </citation>
    <scope>NUCLEOTIDE SEQUENCE [LARGE SCALE GENOMIC DNA]</scope>
    <source>
        <strain evidence="2 3">M4BSY-1</strain>
    </source>
</reference>
<keyword evidence="1" id="KW-0812">Transmembrane</keyword>
<feature type="transmembrane region" description="Helical" evidence="1">
    <location>
        <begin position="150"/>
        <end position="169"/>
    </location>
</feature>